<evidence type="ECO:0000256" key="1">
    <source>
        <dbReference type="SAM" id="Phobius"/>
    </source>
</evidence>
<keyword evidence="1" id="KW-1133">Transmembrane helix</keyword>
<dbReference type="PANTHER" id="PTHR48098">
    <property type="entry name" value="ENTEROCHELIN ESTERASE-RELATED"/>
    <property type="match status" value="1"/>
</dbReference>
<dbReference type="GO" id="GO:0016747">
    <property type="term" value="F:acyltransferase activity, transferring groups other than amino-acyl groups"/>
    <property type="evidence" value="ECO:0007669"/>
    <property type="project" value="TreeGrafter"/>
</dbReference>
<feature type="transmembrane region" description="Helical" evidence="1">
    <location>
        <begin position="6"/>
        <end position="26"/>
    </location>
</feature>
<protein>
    <submittedName>
        <fullName evidence="2">Putative esterase</fullName>
    </submittedName>
</protein>
<dbReference type="OrthoDB" id="3723842at2"/>
<dbReference type="Gene3D" id="3.40.50.1820">
    <property type="entry name" value="alpha/beta hydrolase"/>
    <property type="match status" value="1"/>
</dbReference>
<dbReference type="STRING" id="546874.SAMN04488544_1272"/>
<dbReference type="Pfam" id="PF00756">
    <property type="entry name" value="Esterase"/>
    <property type="match status" value="1"/>
</dbReference>
<dbReference type="Proteomes" id="UP000198825">
    <property type="component" value="Chromosome I"/>
</dbReference>
<accession>A0A1H2M239</accession>
<dbReference type="AlphaFoldDB" id="A0A1H2M239"/>
<keyword evidence="3" id="KW-1185">Reference proteome</keyword>
<evidence type="ECO:0000313" key="2">
    <source>
        <dbReference type="EMBL" id="SDU87310.1"/>
    </source>
</evidence>
<gene>
    <name evidence="2" type="ORF">SAMN04488544_1272</name>
</gene>
<dbReference type="InterPro" id="IPR029058">
    <property type="entry name" value="AB_hydrolase_fold"/>
</dbReference>
<dbReference type="PANTHER" id="PTHR48098:SF1">
    <property type="entry name" value="DIACYLGLYCEROL ACYLTRANSFERASE_MYCOLYLTRANSFERASE AG85A"/>
    <property type="match status" value="1"/>
</dbReference>
<dbReference type="EMBL" id="LT629799">
    <property type="protein sequence ID" value="SDU87310.1"/>
    <property type="molecule type" value="Genomic_DNA"/>
</dbReference>
<dbReference type="RefSeq" id="WP_091073717.1">
    <property type="nucleotide sequence ID" value="NZ_LT629799.1"/>
</dbReference>
<dbReference type="InterPro" id="IPR050583">
    <property type="entry name" value="Mycobacterial_A85_antigen"/>
</dbReference>
<organism evidence="2 3">
    <name type="scientific">Microlunatus sagamiharensis</name>
    <dbReference type="NCBI Taxonomy" id="546874"/>
    <lineage>
        <taxon>Bacteria</taxon>
        <taxon>Bacillati</taxon>
        <taxon>Actinomycetota</taxon>
        <taxon>Actinomycetes</taxon>
        <taxon>Propionibacteriales</taxon>
        <taxon>Propionibacteriaceae</taxon>
        <taxon>Microlunatus</taxon>
    </lineage>
</organism>
<keyword evidence="1" id="KW-0472">Membrane</keyword>
<keyword evidence="1" id="KW-0812">Transmembrane</keyword>
<reference evidence="3" key="1">
    <citation type="submission" date="2016-10" db="EMBL/GenBank/DDBJ databases">
        <authorList>
            <person name="Varghese N."/>
            <person name="Submissions S."/>
        </authorList>
    </citation>
    <scope>NUCLEOTIDE SEQUENCE [LARGE SCALE GENOMIC DNA]</scope>
    <source>
        <strain evidence="3">DSM 21743</strain>
    </source>
</reference>
<feature type="transmembrane region" description="Helical" evidence="1">
    <location>
        <begin position="38"/>
        <end position="60"/>
    </location>
</feature>
<dbReference type="InterPro" id="IPR000801">
    <property type="entry name" value="Esterase-like"/>
</dbReference>
<proteinExistence type="predicted"/>
<dbReference type="SUPFAM" id="SSF53474">
    <property type="entry name" value="alpha/beta-Hydrolases"/>
    <property type="match status" value="1"/>
</dbReference>
<name>A0A1H2M239_9ACTN</name>
<sequence length="381" mass="40766">MSLISWQFPTLVGVVTLIAFVGLLVLWPRLARNGVGAVAGRIGLVLLVNVLVVLLAGVLLNRQFLFYASWTDLANSFGATPKQASIDKGGNAAGAAAVRLPARQGRSITATPPRQLPALPGPGSRFTYTVKGRDSGITSTVVVQLPPGYDPGSGRRYPVLETFQGYPGQPTQWLDVLHLDQAVDQASASGALVAPIIVSPQTEVPVGVDSECVDGGGSNPKVETWLTTDVPNWVVTHFAVRTDRQSWATIGLSAGGWCAAMAAMRHPGTYAAAVVMAGYFTPWFGPYYRPFEPRSALGREYDLLRLARKDPPPVAIWLETSHADRDSYSTSAVFLRDVRRPTAVSATVLQNAGHRMSVWVAELPGALTWLGRDVPGFRPGG</sequence>
<evidence type="ECO:0000313" key="3">
    <source>
        <dbReference type="Proteomes" id="UP000198825"/>
    </source>
</evidence>